<reference evidence="1 2" key="1">
    <citation type="submission" date="2017-09" db="EMBL/GenBank/DDBJ databases">
        <title>Sequencing the genomes of two abundant thermophiles in Great Basin hot springs: Thermocrinis jamiesonii and novel Chloroflexi Thermoflexus hugenholtzii.</title>
        <authorList>
            <person name="Hedlund B."/>
        </authorList>
    </citation>
    <scope>NUCLEOTIDE SEQUENCE [LARGE SCALE GENOMIC DNA]</scope>
    <source>
        <strain evidence="1 2">G233</strain>
    </source>
</reference>
<dbReference type="Pfam" id="PF00378">
    <property type="entry name" value="ECH_1"/>
    <property type="match status" value="1"/>
</dbReference>
<protein>
    <submittedName>
        <fullName evidence="1">Enoyl-CoA hydratase/carnithine racemase</fullName>
    </submittedName>
</protein>
<dbReference type="InterPro" id="IPR001753">
    <property type="entry name" value="Enoyl-CoA_hydra/iso"/>
</dbReference>
<dbReference type="Gene3D" id="3.90.226.10">
    <property type="entry name" value="2-enoyl-CoA Hydratase, Chain A, domain 1"/>
    <property type="match status" value="1"/>
</dbReference>
<dbReference type="InterPro" id="IPR029045">
    <property type="entry name" value="ClpP/crotonase-like_dom_sf"/>
</dbReference>
<dbReference type="PANTHER" id="PTHR43459">
    <property type="entry name" value="ENOYL-COA HYDRATASE"/>
    <property type="match status" value="1"/>
</dbReference>
<name>A0A2A9HGN0_TEPT2</name>
<comment type="caution">
    <text evidence="1">The sequence shown here is derived from an EMBL/GenBank/DDBJ whole genome shotgun (WGS) entry which is preliminary data.</text>
</comment>
<gene>
    <name evidence="1" type="ORF">A9A59_1376</name>
</gene>
<dbReference type="Proteomes" id="UP000223071">
    <property type="component" value="Unassembled WGS sequence"/>
</dbReference>
<sequence>MELKVTRFEVDGPVATITLSRPERLNAWTGRMHTEYRWCLAQADADPAVRVIVVTGAGRGFCAGADARALEGHVEKGGYDPGTPPDIPRPGFGVHPEFDHDFAYHFGLAKPTIAAINGPAAGVGLVLACFCDIRFAAAGAKLTTAHGKLGLPAEYGLSWLLPRLIGLAPAMELLLSSRIFLAEEAERLGLVHRVLPPDELLPAAYEYARTLARTVAPSSLRETRRQVYLDLHRGIGPAVTEARRLLNELTAGPDFREGVAALLEKRDPRFWSPPDRDPGG</sequence>
<dbReference type="GO" id="GO:0003824">
    <property type="term" value="F:catalytic activity"/>
    <property type="evidence" value="ECO:0007669"/>
    <property type="project" value="UniProtKB-ARBA"/>
</dbReference>
<keyword evidence="2" id="KW-1185">Reference proteome</keyword>
<dbReference type="RefSeq" id="WP_098503571.1">
    <property type="nucleotide sequence ID" value="NZ_PDJQ01000001.1"/>
</dbReference>
<evidence type="ECO:0000313" key="2">
    <source>
        <dbReference type="Proteomes" id="UP000223071"/>
    </source>
</evidence>
<dbReference type="SUPFAM" id="SSF52096">
    <property type="entry name" value="ClpP/crotonase"/>
    <property type="match status" value="1"/>
</dbReference>
<organism evidence="1 2">
    <name type="scientific">Tepidiforma thermophila (strain KCTC 52669 / CGMCC 1.13589 / G233)</name>
    <dbReference type="NCBI Taxonomy" id="2761530"/>
    <lineage>
        <taxon>Bacteria</taxon>
        <taxon>Bacillati</taxon>
        <taxon>Chloroflexota</taxon>
        <taxon>Tepidiformia</taxon>
        <taxon>Tepidiformales</taxon>
        <taxon>Tepidiformaceae</taxon>
        <taxon>Tepidiforma</taxon>
    </lineage>
</organism>
<proteinExistence type="predicted"/>
<evidence type="ECO:0000313" key="1">
    <source>
        <dbReference type="EMBL" id="PFG74165.1"/>
    </source>
</evidence>
<accession>A0A2A9HGN0</accession>
<dbReference type="AlphaFoldDB" id="A0A2A9HGN0"/>
<dbReference type="EMBL" id="PDJQ01000001">
    <property type="protein sequence ID" value="PFG74165.1"/>
    <property type="molecule type" value="Genomic_DNA"/>
</dbReference>
<dbReference type="PANTHER" id="PTHR43459:SF1">
    <property type="entry name" value="EG:BACN32G11.4 PROTEIN"/>
    <property type="match status" value="1"/>
</dbReference>
<dbReference type="CDD" id="cd06558">
    <property type="entry name" value="crotonase-like"/>
    <property type="match status" value="1"/>
</dbReference>